<dbReference type="Pfam" id="PF01215">
    <property type="entry name" value="COX5B"/>
    <property type="match status" value="1"/>
</dbReference>
<comment type="similarity">
    <text evidence="2">Belongs to the cytochrome c oxidase subunit 5B family.</text>
</comment>
<dbReference type="Proteomes" id="UP000193498">
    <property type="component" value="Unassembled WGS sequence"/>
</dbReference>
<dbReference type="STRING" id="1314790.A0A1Y1Y4E1"/>
<evidence type="ECO:0000256" key="1">
    <source>
        <dbReference type="ARBA" id="ARBA00004443"/>
    </source>
</evidence>
<dbReference type="AlphaFoldDB" id="A0A1Y1Y4E1"/>
<evidence type="ECO:0000256" key="2">
    <source>
        <dbReference type="ARBA" id="ARBA00010292"/>
    </source>
</evidence>
<dbReference type="InterPro" id="IPR002124">
    <property type="entry name" value="Cyt_c_oxidase_su5b"/>
</dbReference>
<evidence type="ECO:0000313" key="12">
    <source>
        <dbReference type="EMBL" id="ORX92890.1"/>
    </source>
</evidence>
<dbReference type="EMBL" id="MCFE01000254">
    <property type="protein sequence ID" value="ORX92890.1"/>
    <property type="molecule type" value="Genomic_DNA"/>
</dbReference>
<comment type="caution">
    <text evidence="12">The sequence shown here is derived from an EMBL/GenBank/DDBJ whole genome shotgun (WGS) entry which is preliminary data.</text>
</comment>
<evidence type="ECO:0000256" key="9">
    <source>
        <dbReference type="ARBA" id="ARBA00031366"/>
    </source>
</evidence>
<evidence type="ECO:0000256" key="6">
    <source>
        <dbReference type="ARBA" id="ARBA00022946"/>
    </source>
</evidence>
<feature type="binding site" evidence="11">
    <location>
        <position position="142"/>
    </location>
    <ligand>
        <name>Zn(2+)</name>
        <dbReference type="ChEBI" id="CHEBI:29105"/>
    </ligand>
</feature>
<sequence>MSFAVLRRAAVSSVVRANALSRTQVKAFSVLPARFGAHGHDDHHKEVEPLLGPGAKAGTIPTDLEQSTGLERMEILAKMEGKEFFDMEPLTLTHHGTKQNPILVKTCDDFRYIGCTGFPSDSHENIWITVEKGHDIDRCPECGCVYKYEHVNVVNPNY</sequence>
<evidence type="ECO:0000313" key="13">
    <source>
        <dbReference type="Proteomes" id="UP000193498"/>
    </source>
</evidence>
<dbReference type="GO" id="GO:0006123">
    <property type="term" value="P:mitochondrial electron transport, cytochrome c to oxygen"/>
    <property type="evidence" value="ECO:0007669"/>
    <property type="project" value="InterPro"/>
</dbReference>
<feature type="binding site" evidence="11">
    <location>
        <position position="139"/>
    </location>
    <ligand>
        <name>Zn(2+)</name>
        <dbReference type="ChEBI" id="CHEBI:29105"/>
    </ligand>
</feature>
<gene>
    <name evidence="12" type="ORF">K493DRAFT_303038</name>
</gene>
<reference evidence="12 13" key="1">
    <citation type="submission" date="2016-07" db="EMBL/GenBank/DDBJ databases">
        <title>Pervasive Adenine N6-methylation of Active Genes in Fungi.</title>
        <authorList>
            <consortium name="DOE Joint Genome Institute"/>
            <person name="Mondo S.J."/>
            <person name="Dannebaum R.O."/>
            <person name="Kuo R.C."/>
            <person name="Labutti K."/>
            <person name="Haridas S."/>
            <person name="Kuo A."/>
            <person name="Salamov A."/>
            <person name="Ahrendt S.R."/>
            <person name="Lipzen A."/>
            <person name="Sullivan W."/>
            <person name="Andreopoulos W.B."/>
            <person name="Clum A."/>
            <person name="Lindquist E."/>
            <person name="Daum C."/>
            <person name="Ramamoorthy G.K."/>
            <person name="Gryganskyi A."/>
            <person name="Culley D."/>
            <person name="Magnuson J.K."/>
            <person name="James T.Y."/>
            <person name="O'Malley M.A."/>
            <person name="Stajich J.E."/>
            <person name="Spatafora J.W."/>
            <person name="Visel A."/>
            <person name="Grigoriev I.V."/>
        </authorList>
    </citation>
    <scope>NUCLEOTIDE SEQUENCE [LARGE SCALE GENOMIC DNA]</scope>
    <source>
        <strain evidence="12 13">CBS 931.73</strain>
    </source>
</reference>
<dbReference type="InterPro" id="IPR036972">
    <property type="entry name" value="Cyt_c_oxidase_su5b_sf"/>
</dbReference>
<evidence type="ECO:0000256" key="3">
    <source>
        <dbReference type="ARBA" id="ARBA00022723"/>
    </source>
</evidence>
<feature type="binding site" evidence="11">
    <location>
        <position position="123"/>
    </location>
    <ligand>
        <name>Zn(2+)</name>
        <dbReference type="ChEBI" id="CHEBI:29105"/>
    </ligand>
</feature>
<protein>
    <recommendedName>
        <fullName evidence="10">Cytochrome c oxidase subunit 4, mitochondrial</fullName>
    </recommendedName>
    <alternativeName>
        <fullName evidence="9">Cytochrome c oxidase polypeptide IV</fullName>
    </alternativeName>
</protein>
<organism evidence="12 13">
    <name type="scientific">Basidiobolus meristosporus CBS 931.73</name>
    <dbReference type="NCBI Taxonomy" id="1314790"/>
    <lineage>
        <taxon>Eukaryota</taxon>
        <taxon>Fungi</taxon>
        <taxon>Fungi incertae sedis</taxon>
        <taxon>Zoopagomycota</taxon>
        <taxon>Entomophthoromycotina</taxon>
        <taxon>Basidiobolomycetes</taxon>
        <taxon>Basidiobolales</taxon>
        <taxon>Basidiobolaceae</taxon>
        <taxon>Basidiobolus</taxon>
    </lineage>
</organism>
<keyword evidence="13" id="KW-1185">Reference proteome</keyword>
<dbReference type="InParanoid" id="A0A1Y1Y4E1"/>
<keyword evidence="7" id="KW-0496">Mitochondrion</keyword>
<feature type="binding site" evidence="11">
    <location>
        <position position="115"/>
    </location>
    <ligand>
        <name>Zn(2+)</name>
        <dbReference type="ChEBI" id="CHEBI:29105"/>
    </ligand>
</feature>
<proteinExistence type="inferred from homology"/>
<keyword evidence="4" id="KW-0999">Mitochondrion inner membrane</keyword>
<dbReference type="CDD" id="cd00924">
    <property type="entry name" value="Cyt_c_Oxidase_Vb"/>
    <property type="match status" value="1"/>
</dbReference>
<keyword evidence="3 11" id="KW-0479">Metal-binding</keyword>
<dbReference type="SUPFAM" id="SSF57802">
    <property type="entry name" value="Rubredoxin-like"/>
    <property type="match status" value="1"/>
</dbReference>
<dbReference type="GO" id="GO:0046872">
    <property type="term" value="F:metal ion binding"/>
    <property type="evidence" value="ECO:0007669"/>
    <property type="project" value="UniProtKB-KW"/>
</dbReference>
<dbReference type="GO" id="GO:0045277">
    <property type="term" value="C:respiratory chain complex IV"/>
    <property type="evidence" value="ECO:0007669"/>
    <property type="project" value="InterPro"/>
</dbReference>
<dbReference type="GO" id="GO:0005743">
    <property type="term" value="C:mitochondrial inner membrane"/>
    <property type="evidence" value="ECO:0007669"/>
    <property type="project" value="UniProtKB-SubCell"/>
</dbReference>
<accession>A0A1Y1Y4E1</accession>
<evidence type="ECO:0000256" key="8">
    <source>
        <dbReference type="ARBA" id="ARBA00023136"/>
    </source>
</evidence>
<evidence type="ECO:0000256" key="5">
    <source>
        <dbReference type="ARBA" id="ARBA00022833"/>
    </source>
</evidence>
<comment type="subcellular location">
    <subcellularLocation>
        <location evidence="1">Mitochondrion inner membrane</location>
        <topology evidence="1">Peripheral membrane protein</topology>
        <orientation evidence="1">Matrix side</orientation>
    </subcellularLocation>
</comment>
<dbReference type="PANTHER" id="PTHR10122:SF0">
    <property type="entry name" value="CYTOCHROME C OXIDASE SUBUNIT 5B, ISOFORM A-RELATED"/>
    <property type="match status" value="1"/>
</dbReference>
<name>A0A1Y1Y4E1_9FUNG</name>
<keyword evidence="6" id="KW-0809">Transit peptide</keyword>
<dbReference type="PROSITE" id="PS51359">
    <property type="entry name" value="COX5B_2"/>
    <property type="match status" value="1"/>
</dbReference>
<dbReference type="FunFam" id="2.60.11.10:FF:000003">
    <property type="entry name" value="Cytochrome c oxidase subunit IV"/>
    <property type="match status" value="1"/>
</dbReference>
<keyword evidence="8" id="KW-0472">Membrane</keyword>
<evidence type="ECO:0000256" key="11">
    <source>
        <dbReference type="PIRSR" id="PIRSR602124-2"/>
    </source>
</evidence>
<evidence type="ECO:0000256" key="7">
    <source>
        <dbReference type="ARBA" id="ARBA00023128"/>
    </source>
</evidence>
<keyword evidence="5 11" id="KW-0862">Zinc</keyword>
<dbReference type="OrthoDB" id="10249250at2759"/>
<dbReference type="PANTHER" id="PTHR10122">
    <property type="entry name" value="CYTOCHROME C OXIDASE SUBUNIT 5B, MITOCHONDRIAL"/>
    <property type="match status" value="1"/>
</dbReference>
<dbReference type="Gene3D" id="2.60.11.10">
    <property type="entry name" value="Cytochrome c oxidase, subunit Vb"/>
    <property type="match status" value="1"/>
</dbReference>
<evidence type="ECO:0000256" key="4">
    <source>
        <dbReference type="ARBA" id="ARBA00022792"/>
    </source>
</evidence>
<dbReference type="FunCoup" id="A0A1Y1Y4E1">
    <property type="interactions" value="496"/>
</dbReference>
<evidence type="ECO:0000256" key="10">
    <source>
        <dbReference type="ARBA" id="ARBA00070613"/>
    </source>
</evidence>